<dbReference type="Pfam" id="PF14392">
    <property type="entry name" value="zf-CCHC_4"/>
    <property type="match status" value="1"/>
</dbReference>
<dbReference type="InterPro" id="IPR001878">
    <property type="entry name" value="Znf_CCHC"/>
</dbReference>
<gene>
    <name evidence="4" type="ORF">EZV62_013089</name>
</gene>
<feature type="compositionally biased region" description="Polar residues" evidence="2">
    <location>
        <begin position="161"/>
        <end position="170"/>
    </location>
</feature>
<dbReference type="InterPro" id="IPR025836">
    <property type="entry name" value="Zn_knuckle_CX2CX4HX4C"/>
</dbReference>
<proteinExistence type="predicted"/>
<evidence type="ECO:0000313" key="4">
    <source>
        <dbReference type="EMBL" id="TXG61726.1"/>
    </source>
</evidence>
<evidence type="ECO:0000313" key="5">
    <source>
        <dbReference type="Proteomes" id="UP000323000"/>
    </source>
</evidence>
<dbReference type="Proteomes" id="UP000323000">
    <property type="component" value="Chromosome 5"/>
</dbReference>
<dbReference type="PANTHER" id="PTHR31286:SF167">
    <property type="entry name" value="OS09G0268800 PROTEIN"/>
    <property type="match status" value="1"/>
</dbReference>
<keyword evidence="1" id="KW-0862">Zinc</keyword>
<dbReference type="GO" id="GO:0008270">
    <property type="term" value="F:zinc ion binding"/>
    <property type="evidence" value="ECO:0007669"/>
    <property type="project" value="UniProtKB-KW"/>
</dbReference>
<dbReference type="PROSITE" id="PS50158">
    <property type="entry name" value="ZF_CCHC"/>
    <property type="match status" value="1"/>
</dbReference>
<comment type="caution">
    <text evidence="4">The sequence shown here is derived from an EMBL/GenBank/DDBJ whole genome shotgun (WGS) entry which is preliminary data.</text>
</comment>
<dbReference type="InterPro" id="IPR040256">
    <property type="entry name" value="At4g02000-like"/>
</dbReference>
<sequence length="210" mass="23159">MCMNRRSAKWLAEQIGVAVELLSDSRECWGKYLRVKVQIDISKPLKRWLRLKLGKTEDIVVVGLKYERLPDFCFVCGRIGHVVKECTDELARLGALDGTATRFGQWLRAPGTDRLQTKGSGQGSESSFERDRLRDKDPNSSDGGSRNLQMAIDGPVCGLGPSTSAQSDIVSETGRGLVSETMGSKLIEVSPRMEVSAPKSEIQMQDPVED</sequence>
<feature type="compositionally biased region" description="Basic and acidic residues" evidence="2">
    <location>
        <begin position="127"/>
        <end position="139"/>
    </location>
</feature>
<feature type="region of interest" description="Disordered" evidence="2">
    <location>
        <begin position="111"/>
        <end position="210"/>
    </location>
</feature>
<keyword evidence="1" id="KW-0863">Zinc-finger</keyword>
<keyword evidence="5" id="KW-1185">Reference proteome</keyword>
<reference evidence="5" key="1">
    <citation type="journal article" date="2019" name="Gigascience">
        <title>De novo genome assembly of the endangered Acer yangbiense, a plant species with extremely small populations endemic to Yunnan Province, China.</title>
        <authorList>
            <person name="Yang J."/>
            <person name="Wariss H.M."/>
            <person name="Tao L."/>
            <person name="Zhang R."/>
            <person name="Yun Q."/>
            <person name="Hollingsworth P."/>
            <person name="Dao Z."/>
            <person name="Luo G."/>
            <person name="Guo H."/>
            <person name="Ma Y."/>
            <person name="Sun W."/>
        </authorList>
    </citation>
    <scope>NUCLEOTIDE SEQUENCE [LARGE SCALE GENOMIC DNA]</scope>
    <source>
        <strain evidence="5">cv. Malutang</strain>
    </source>
</reference>
<feature type="compositionally biased region" description="Polar residues" evidence="2">
    <location>
        <begin position="117"/>
        <end position="126"/>
    </location>
</feature>
<evidence type="ECO:0000256" key="2">
    <source>
        <dbReference type="SAM" id="MobiDB-lite"/>
    </source>
</evidence>
<dbReference type="EMBL" id="VAHF01000005">
    <property type="protein sequence ID" value="TXG61726.1"/>
    <property type="molecule type" value="Genomic_DNA"/>
</dbReference>
<accession>A0A5C7HZB5</accession>
<name>A0A5C7HZB5_9ROSI</name>
<protein>
    <recommendedName>
        <fullName evidence="3">CCHC-type domain-containing protein</fullName>
    </recommendedName>
</protein>
<dbReference type="AlphaFoldDB" id="A0A5C7HZB5"/>
<dbReference type="OrthoDB" id="1435598at2759"/>
<organism evidence="4 5">
    <name type="scientific">Acer yangbiense</name>
    <dbReference type="NCBI Taxonomy" id="1000413"/>
    <lineage>
        <taxon>Eukaryota</taxon>
        <taxon>Viridiplantae</taxon>
        <taxon>Streptophyta</taxon>
        <taxon>Embryophyta</taxon>
        <taxon>Tracheophyta</taxon>
        <taxon>Spermatophyta</taxon>
        <taxon>Magnoliopsida</taxon>
        <taxon>eudicotyledons</taxon>
        <taxon>Gunneridae</taxon>
        <taxon>Pentapetalae</taxon>
        <taxon>rosids</taxon>
        <taxon>malvids</taxon>
        <taxon>Sapindales</taxon>
        <taxon>Sapindaceae</taxon>
        <taxon>Hippocastanoideae</taxon>
        <taxon>Acereae</taxon>
        <taxon>Acer</taxon>
    </lineage>
</organism>
<dbReference type="InterPro" id="IPR036875">
    <property type="entry name" value="Znf_CCHC_sf"/>
</dbReference>
<dbReference type="SUPFAM" id="SSF57756">
    <property type="entry name" value="Retrovirus zinc finger-like domains"/>
    <property type="match status" value="1"/>
</dbReference>
<evidence type="ECO:0000256" key="1">
    <source>
        <dbReference type="PROSITE-ProRule" id="PRU00047"/>
    </source>
</evidence>
<feature type="domain" description="CCHC-type" evidence="3">
    <location>
        <begin position="73"/>
        <end position="88"/>
    </location>
</feature>
<dbReference type="PANTHER" id="PTHR31286">
    <property type="entry name" value="GLYCINE-RICH CELL WALL STRUCTURAL PROTEIN 1.8-LIKE"/>
    <property type="match status" value="1"/>
</dbReference>
<evidence type="ECO:0000259" key="3">
    <source>
        <dbReference type="PROSITE" id="PS50158"/>
    </source>
</evidence>
<keyword evidence="1" id="KW-0479">Metal-binding</keyword>
<dbReference type="GO" id="GO:0003676">
    <property type="term" value="F:nucleic acid binding"/>
    <property type="evidence" value="ECO:0007669"/>
    <property type="project" value="InterPro"/>
</dbReference>